<dbReference type="SUPFAM" id="SSF52540">
    <property type="entry name" value="P-loop containing nucleoside triphosphate hydrolases"/>
    <property type="match status" value="1"/>
</dbReference>
<dbReference type="PRINTS" id="PR01100">
    <property type="entry name" value="SHIKIMTKNASE"/>
</dbReference>
<dbReference type="EMBL" id="LT840184">
    <property type="protein sequence ID" value="SMF88020.1"/>
    <property type="molecule type" value="Genomic_DNA"/>
</dbReference>
<evidence type="ECO:0000256" key="8">
    <source>
        <dbReference type="ARBA" id="ARBA00022840"/>
    </source>
</evidence>
<sequence>MRKWGEELNQTDRNIILIGMMGTGKSTVGHLISQQLNYTLVDLDSEIEKAVGKSIPAMFESEGEPFFRNAEADVLEKVLGRQRLVIATGGGAVLRKENCELMSSKGWVAALTADEAAIVQRVRGDVGRPLLAGNLVERVRQIMKERKECYQFADVTVDTTGKSAHEVALDILMHYRG</sequence>
<evidence type="ECO:0000313" key="12">
    <source>
        <dbReference type="EMBL" id="SMF88020.1"/>
    </source>
</evidence>
<comment type="cofactor">
    <cofactor evidence="11">
        <name>Mg(2+)</name>
        <dbReference type="ChEBI" id="CHEBI:18420"/>
    </cofactor>
    <text evidence="11">Binds 1 Mg(2+) ion per subunit.</text>
</comment>
<evidence type="ECO:0000313" key="13">
    <source>
        <dbReference type="Proteomes" id="UP000192940"/>
    </source>
</evidence>
<evidence type="ECO:0000256" key="10">
    <source>
        <dbReference type="ARBA" id="ARBA00048567"/>
    </source>
</evidence>
<dbReference type="CDD" id="cd00464">
    <property type="entry name" value="SK"/>
    <property type="match status" value="1"/>
</dbReference>
<keyword evidence="9 11" id="KW-0057">Aromatic amino acid biosynthesis</keyword>
<dbReference type="PROSITE" id="PS01128">
    <property type="entry name" value="SHIKIMATE_KINASE"/>
    <property type="match status" value="1"/>
</dbReference>
<dbReference type="STRING" id="1313296.SAMN05661091_4065"/>
<feature type="binding site" evidence="11">
    <location>
        <position position="90"/>
    </location>
    <ligand>
        <name>substrate</name>
    </ligand>
</feature>
<dbReference type="UniPathway" id="UPA00053">
    <property type="reaction ID" value="UER00088"/>
</dbReference>
<dbReference type="HAMAP" id="MF_00109">
    <property type="entry name" value="Shikimate_kinase"/>
    <property type="match status" value="1"/>
</dbReference>
<evidence type="ECO:0000256" key="6">
    <source>
        <dbReference type="ARBA" id="ARBA00022741"/>
    </source>
</evidence>
<feature type="binding site" evidence="11">
    <location>
        <position position="68"/>
    </location>
    <ligand>
        <name>substrate</name>
    </ligand>
</feature>
<feature type="binding site" evidence="11">
    <location>
        <begin position="22"/>
        <end position="27"/>
    </location>
    <ligand>
        <name>ATP</name>
        <dbReference type="ChEBI" id="CHEBI:30616"/>
    </ligand>
</feature>
<dbReference type="EC" id="2.7.1.71" evidence="3 11"/>
<evidence type="ECO:0000256" key="7">
    <source>
        <dbReference type="ARBA" id="ARBA00022777"/>
    </source>
</evidence>
<keyword evidence="4 11" id="KW-0028">Amino-acid biosynthesis</keyword>
<comment type="caution">
    <text evidence="11">Lacks conserved residue(s) required for the propagation of feature annotation.</text>
</comment>
<keyword evidence="11" id="KW-0479">Metal-binding</keyword>
<dbReference type="InterPro" id="IPR027417">
    <property type="entry name" value="P-loop_NTPase"/>
</dbReference>
<dbReference type="Gene3D" id="3.40.50.300">
    <property type="entry name" value="P-loop containing nucleotide triphosphate hydrolases"/>
    <property type="match status" value="1"/>
</dbReference>
<comment type="subcellular location">
    <subcellularLocation>
        <location evidence="11">Cytoplasm</location>
    </subcellularLocation>
</comment>
<organism evidence="12 13">
    <name type="scientific">Paenibacillus uliginis N3/975</name>
    <dbReference type="NCBI Taxonomy" id="1313296"/>
    <lineage>
        <taxon>Bacteria</taxon>
        <taxon>Bacillati</taxon>
        <taxon>Bacillota</taxon>
        <taxon>Bacilli</taxon>
        <taxon>Bacillales</taxon>
        <taxon>Paenibacillaceae</taxon>
        <taxon>Paenibacillus</taxon>
    </lineage>
</organism>
<comment type="subunit">
    <text evidence="11">Monomer.</text>
</comment>
<keyword evidence="7 11" id="KW-0418">Kinase</keyword>
<dbReference type="GO" id="GO:0009073">
    <property type="term" value="P:aromatic amino acid family biosynthetic process"/>
    <property type="evidence" value="ECO:0007669"/>
    <property type="project" value="UniProtKB-KW"/>
</dbReference>
<dbReference type="Proteomes" id="UP000192940">
    <property type="component" value="Chromosome I"/>
</dbReference>
<dbReference type="AlphaFoldDB" id="A0A1X7HL22"/>
<feature type="binding site" evidence="11">
    <location>
        <position position="128"/>
    </location>
    <ligand>
        <name>ATP</name>
        <dbReference type="ChEBI" id="CHEBI:30616"/>
    </ligand>
</feature>
<keyword evidence="5 11" id="KW-0808">Transferase</keyword>
<dbReference type="InterPro" id="IPR031322">
    <property type="entry name" value="Shikimate/glucono_kinase"/>
</dbReference>
<comment type="pathway">
    <text evidence="1 11">Metabolic intermediate biosynthesis; chorismate biosynthesis; chorismate from D-erythrose 4-phosphate and phosphoenolpyruvate: step 5/7.</text>
</comment>
<dbReference type="PANTHER" id="PTHR21087:SF16">
    <property type="entry name" value="SHIKIMATE KINASE 1, CHLOROPLASTIC"/>
    <property type="match status" value="1"/>
</dbReference>
<comment type="similarity">
    <text evidence="2 11">Belongs to the shikimate kinase family.</text>
</comment>
<feature type="binding site" evidence="11">
    <location>
        <position position="44"/>
    </location>
    <ligand>
        <name>substrate</name>
    </ligand>
</feature>
<evidence type="ECO:0000256" key="3">
    <source>
        <dbReference type="ARBA" id="ARBA00012154"/>
    </source>
</evidence>
<gene>
    <name evidence="11" type="primary">aroK</name>
    <name evidence="12" type="ORF">SAMN05661091_4065</name>
</gene>
<dbReference type="GO" id="GO:0008652">
    <property type="term" value="P:amino acid biosynthetic process"/>
    <property type="evidence" value="ECO:0007669"/>
    <property type="project" value="UniProtKB-KW"/>
</dbReference>
<keyword evidence="13" id="KW-1185">Reference proteome</keyword>
<comment type="catalytic activity">
    <reaction evidence="10 11">
        <text>shikimate + ATP = 3-phosphoshikimate + ADP + H(+)</text>
        <dbReference type="Rhea" id="RHEA:13121"/>
        <dbReference type="ChEBI" id="CHEBI:15378"/>
        <dbReference type="ChEBI" id="CHEBI:30616"/>
        <dbReference type="ChEBI" id="CHEBI:36208"/>
        <dbReference type="ChEBI" id="CHEBI:145989"/>
        <dbReference type="ChEBI" id="CHEBI:456216"/>
        <dbReference type="EC" id="2.7.1.71"/>
    </reaction>
</comment>
<protein>
    <recommendedName>
        <fullName evidence="3 11">Shikimate kinase</fullName>
        <shortName evidence="11">SK</shortName>
        <ecNumber evidence="3 11">2.7.1.71</ecNumber>
    </recommendedName>
</protein>
<feature type="binding site" evidence="11">
    <location>
        <position position="146"/>
    </location>
    <ligand>
        <name>substrate</name>
    </ligand>
</feature>
<proteinExistence type="inferred from homology"/>
<evidence type="ECO:0000256" key="9">
    <source>
        <dbReference type="ARBA" id="ARBA00023141"/>
    </source>
</evidence>
<dbReference type="GO" id="GO:0000287">
    <property type="term" value="F:magnesium ion binding"/>
    <property type="evidence" value="ECO:0007669"/>
    <property type="project" value="UniProtKB-UniRule"/>
</dbReference>
<evidence type="ECO:0000256" key="1">
    <source>
        <dbReference type="ARBA" id="ARBA00004842"/>
    </source>
</evidence>
<dbReference type="InterPro" id="IPR023000">
    <property type="entry name" value="Shikimate_kinase_CS"/>
</dbReference>
<keyword evidence="11" id="KW-0460">Magnesium</keyword>
<reference evidence="13" key="1">
    <citation type="submission" date="2017-04" db="EMBL/GenBank/DDBJ databases">
        <authorList>
            <person name="Varghese N."/>
            <person name="Submissions S."/>
        </authorList>
    </citation>
    <scope>NUCLEOTIDE SEQUENCE [LARGE SCALE GENOMIC DNA]</scope>
    <source>
        <strain evidence="13">N3/975</strain>
    </source>
</reference>
<dbReference type="GO" id="GO:0004765">
    <property type="term" value="F:shikimate kinase activity"/>
    <property type="evidence" value="ECO:0007669"/>
    <property type="project" value="UniProtKB-UniRule"/>
</dbReference>
<comment type="function">
    <text evidence="11">Catalyzes the specific phosphorylation of the 3-hydroxyl group of shikimic acid using ATP as a cosubstrate.</text>
</comment>
<evidence type="ECO:0000256" key="2">
    <source>
        <dbReference type="ARBA" id="ARBA00006997"/>
    </source>
</evidence>
<dbReference type="RefSeq" id="WP_208914844.1">
    <property type="nucleotide sequence ID" value="NZ_LT840184.1"/>
</dbReference>
<dbReference type="InterPro" id="IPR000623">
    <property type="entry name" value="Shikimate_kinase/TSH1"/>
</dbReference>
<evidence type="ECO:0000256" key="5">
    <source>
        <dbReference type="ARBA" id="ARBA00022679"/>
    </source>
</evidence>
<name>A0A1X7HL22_9BACL</name>
<dbReference type="GO" id="GO:0009423">
    <property type="term" value="P:chorismate biosynthetic process"/>
    <property type="evidence" value="ECO:0007669"/>
    <property type="project" value="UniProtKB-UniRule"/>
</dbReference>
<dbReference type="Pfam" id="PF01202">
    <property type="entry name" value="SKI"/>
    <property type="match status" value="1"/>
</dbReference>
<dbReference type="GO" id="GO:0005524">
    <property type="term" value="F:ATP binding"/>
    <property type="evidence" value="ECO:0007669"/>
    <property type="project" value="UniProtKB-UniRule"/>
</dbReference>
<keyword evidence="6 11" id="KW-0547">Nucleotide-binding</keyword>
<accession>A0A1X7HL22</accession>
<dbReference type="PANTHER" id="PTHR21087">
    <property type="entry name" value="SHIKIMATE KINASE"/>
    <property type="match status" value="1"/>
</dbReference>
<keyword evidence="11" id="KW-0963">Cytoplasm</keyword>
<evidence type="ECO:0000256" key="4">
    <source>
        <dbReference type="ARBA" id="ARBA00022605"/>
    </source>
</evidence>
<dbReference type="GO" id="GO:0005829">
    <property type="term" value="C:cytosol"/>
    <property type="evidence" value="ECO:0007669"/>
    <property type="project" value="TreeGrafter"/>
</dbReference>
<keyword evidence="8 11" id="KW-0067">ATP-binding</keyword>
<feature type="binding site" evidence="11">
    <location>
        <position position="26"/>
    </location>
    <ligand>
        <name>Mg(2+)</name>
        <dbReference type="ChEBI" id="CHEBI:18420"/>
    </ligand>
</feature>
<evidence type="ECO:0000256" key="11">
    <source>
        <dbReference type="HAMAP-Rule" id="MF_00109"/>
    </source>
</evidence>